<dbReference type="Pfam" id="PF01486">
    <property type="entry name" value="K-box"/>
    <property type="match status" value="1"/>
</dbReference>
<dbReference type="InterPro" id="IPR002100">
    <property type="entry name" value="TF_MADSbox"/>
</dbReference>
<dbReference type="InterPro" id="IPR036879">
    <property type="entry name" value="TF_MADSbox_sf"/>
</dbReference>
<feature type="domain" description="K-box" evidence="8">
    <location>
        <begin position="87"/>
        <end position="177"/>
    </location>
</feature>
<dbReference type="SUPFAM" id="SSF55455">
    <property type="entry name" value="SRF-like"/>
    <property type="match status" value="1"/>
</dbReference>
<dbReference type="GO" id="GO:0046983">
    <property type="term" value="F:protein dimerization activity"/>
    <property type="evidence" value="ECO:0007669"/>
    <property type="project" value="InterPro"/>
</dbReference>
<evidence type="ECO:0000256" key="5">
    <source>
        <dbReference type="ARBA" id="ARBA00023242"/>
    </source>
</evidence>
<dbReference type="PROSITE" id="PS00350">
    <property type="entry name" value="MADS_BOX_1"/>
    <property type="match status" value="1"/>
</dbReference>
<organism evidence="9 10">
    <name type="scientific">Canna indica</name>
    <name type="common">Indian-shot</name>
    <dbReference type="NCBI Taxonomy" id="4628"/>
    <lineage>
        <taxon>Eukaryota</taxon>
        <taxon>Viridiplantae</taxon>
        <taxon>Streptophyta</taxon>
        <taxon>Embryophyta</taxon>
        <taxon>Tracheophyta</taxon>
        <taxon>Spermatophyta</taxon>
        <taxon>Magnoliopsida</taxon>
        <taxon>Liliopsida</taxon>
        <taxon>Zingiberales</taxon>
        <taxon>Cannaceae</taxon>
        <taxon>Canna</taxon>
    </lineage>
</organism>
<dbReference type="InterPro" id="IPR050142">
    <property type="entry name" value="MADS-box/MEF2_TF"/>
</dbReference>
<reference evidence="9 10" key="1">
    <citation type="submission" date="2023-10" db="EMBL/GenBank/DDBJ databases">
        <title>Chromosome-scale genome assembly provides insights into flower coloration mechanisms of Canna indica.</title>
        <authorList>
            <person name="Li C."/>
        </authorList>
    </citation>
    <scope>NUCLEOTIDE SEQUENCE [LARGE SCALE GENOMIC DNA]</scope>
    <source>
        <tissue evidence="9">Flower</tissue>
    </source>
</reference>
<keyword evidence="3" id="KW-0238">DNA-binding</keyword>
<evidence type="ECO:0000256" key="6">
    <source>
        <dbReference type="SAM" id="Coils"/>
    </source>
</evidence>
<dbReference type="GO" id="GO:0003700">
    <property type="term" value="F:DNA-binding transcription factor activity"/>
    <property type="evidence" value="ECO:0007669"/>
    <property type="project" value="InterPro"/>
</dbReference>
<evidence type="ECO:0000313" key="9">
    <source>
        <dbReference type="EMBL" id="WOK98345.1"/>
    </source>
</evidence>
<dbReference type="PANTHER" id="PTHR48019">
    <property type="entry name" value="SERUM RESPONSE FACTOR HOMOLOG"/>
    <property type="match status" value="1"/>
</dbReference>
<feature type="coiled-coil region" evidence="6">
    <location>
        <begin position="121"/>
        <end position="173"/>
    </location>
</feature>
<keyword evidence="10" id="KW-1185">Reference proteome</keyword>
<dbReference type="PROSITE" id="PS50066">
    <property type="entry name" value="MADS_BOX_2"/>
    <property type="match status" value="1"/>
</dbReference>
<evidence type="ECO:0000259" key="7">
    <source>
        <dbReference type="PROSITE" id="PS50066"/>
    </source>
</evidence>
<evidence type="ECO:0000256" key="1">
    <source>
        <dbReference type="ARBA" id="ARBA00004123"/>
    </source>
</evidence>
<dbReference type="SMART" id="SM00432">
    <property type="entry name" value="MADS"/>
    <property type="match status" value="1"/>
</dbReference>
<dbReference type="GO" id="GO:0009908">
    <property type="term" value="P:flower development"/>
    <property type="evidence" value="ECO:0007669"/>
    <property type="project" value="UniProtKB-ARBA"/>
</dbReference>
<dbReference type="GO" id="GO:0045944">
    <property type="term" value="P:positive regulation of transcription by RNA polymerase II"/>
    <property type="evidence" value="ECO:0007669"/>
    <property type="project" value="InterPro"/>
</dbReference>
<accession>A0AAQ3K305</accession>
<dbReference type="CDD" id="cd00265">
    <property type="entry name" value="MADS_MEF2_like"/>
    <property type="match status" value="1"/>
</dbReference>
<protein>
    <submittedName>
        <fullName evidence="9">Uncharacterized protein</fullName>
    </submittedName>
</protein>
<keyword evidence="2" id="KW-0805">Transcription regulation</keyword>
<dbReference type="InterPro" id="IPR002487">
    <property type="entry name" value="TF_Kbox"/>
</dbReference>
<dbReference type="AlphaFoldDB" id="A0AAQ3K305"/>
<keyword evidence="5" id="KW-0539">Nucleus</keyword>
<comment type="subcellular location">
    <subcellularLocation>
        <location evidence="1">Nucleus</location>
    </subcellularLocation>
</comment>
<dbReference type="PROSITE" id="PS51297">
    <property type="entry name" value="K_BOX"/>
    <property type="match status" value="1"/>
</dbReference>
<proteinExistence type="predicted"/>
<dbReference type="Gene3D" id="3.40.1810.10">
    <property type="entry name" value="Transcription factor, MADS-box"/>
    <property type="match status" value="1"/>
</dbReference>
<dbReference type="PRINTS" id="PR00404">
    <property type="entry name" value="MADSDOMAIN"/>
</dbReference>
<evidence type="ECO:0000256" key="3">
    <source>
        <dbReference type="ARBA" id="ARBA00023125"/>
    </source>
</evidence>
<evidence type="ECO:0000256" key="4">
    <source>
        <dbReference type="ARBA" id="ARBA00023163"/>
    </source>
</evidence>
<name>A0AAQ3K305_9LILI</name>
<dbReference type="GO" id="GO:0005634">
    <property type="term" value="C:nucleus"/>
    <property type="evidence" value="ECO:0007669"/>
    <property type="project" value="UniProtKB-SubCell"/>
</dbReference>
<dbReference type="Proteomes" id="UP001327560">
    <property type="component" value="Chromosome 2"/>
</dbReference>
<keyword evidence="4" id="KW-0804">Transcription</keyword>
<dbReference type="InterPro" id="IPR033896">
    <property type="entry name" value="MEF2-like_N"/>
</dbReference>
<dbReference type="FunFam" id="3.40.1810.10:FF:000030">
    <property type="entry name" value="Agamous-like MADS-box protein AGL13"/>
    <property type="match status" value="1"/>
</dbReference>
<evidence type="ECO:0000259" key="8">
    <source>
        <dbReference type="PROSITE" id="PS51297"/>
    </source>
</evidence>
<gene>
    <name evidence="9" type="ORF">Cni_G07056</name>
</gene>
<dbReference type="Pfam" id="PF00319">
    <property type="entry name" value="SRF-TF"/>
    <property type="match status" value="1"/>
</dbReference>
<evidence type="ECO:0000313" key="10">
    <source>
        <dbReference type="Proteomes" id="UP001327560"/>
    </source>
</evidence>
<dbReference type="GO" id="GO:0099402">
    <property type="term" value="P:plant organ development"/>
    <property type="evidence" value="ECO:0007669"/>
    <property type="project" value="UniProtKB-ARBA"/>
</dbReference>
<dbReference type="EMBL" id="CP136891">
    <property type="protein sequence ID" value="WOK98345.1"/>
    <property type="molecule type" value="Genomic_DNA"/>
</dbReference>
<dbReference type="GO" id="GO:0000977">
    <property type="term" value="F:RNA polymerase II transcription regulatory region sequence-specific DNA binding"/>
    <property type="evidence" value="ECO:0007669"/>
    <property type="project" value="InterPro"/>
</dbReference>
<keyword evidence="6" id="KW-0175">Coiled coil</keyword>
<sequence length="202" mass="22999">MARGRREMKRIDNKASRQVTFSKRRNGLLKKAYELSILCDAEVALLIFSSKGKLYQFASSSIGKTFDRYMIHGQDVNANQSRANQSMQELKSESTSLAKKIGQIEDHQRKLLGEDLGSCLAKELHDLENQLEQSLRNIRKLKQLMLAEEIKLLKEQERDLLKENELLKKKLNTGESELSATEESDSTKVDTELMIGMPGIAR</sequence>
<evidence type="ECO:0000256" key="2">
    <source>
        <dbReference type="ARBA" id="ARBA00023015"/>
    </source>
</evidence>
<feature type="domain" description="MADS-box" evidence="7">
    <location>
        <begin position="1"/>
        <end position="61"/>
    </location>
</feature>